<dbReference type="PROSITE" id="PS51257">
    <property type="entry name" value="PROKAR_LIPOPROTEIN"/>
    <property type="match status" value="1"/>
</dbReference>
<keyword evidence="2" id="KW-1185">Reference proteome</keyword>
<organism evidence="1 2">
    <name type="scientific">Archangium lansingense</name>
    <dbReference type="NCBI Taxonomy" id="2995310"/>
    <lineage>
        <taxon>Bacteria</taxon>
        <taxon>Pseudomonadati</taxon>
        <taxon>Myxococcota</taxon>
        <taxon>Myxococcia</taxon>
        <taxon>Myxococcales</taxon>
        <taxon>Cystobacterineae</taxon>
        <taxon>Archangiaceae</taxon>
        <taxon>Archangium</taxon>
    </lineage>
</organism>
<gene>
    <name evidence="1" type="ORF">OV287_03495</name>
</gene>
<proteinExistence type="predicted"/>
<dbReference type="Proteomes" id="UP001207654">
    <property type="component" value="Unassembled WGS sequence"/>
</dbReference>
<dbReference type="RefSeq" id="WP_267532540.1">
    <property type="nucleotide sequence ID" value="NZ_JAPNKA010000001.1"/>
</dbReference>
<dbReference type="EMBL" id="JAPNKA010000001">
    <property type="protein sequence ID" value="MCY1073538.1"/>
    <property type="molecule type" value="Genomic_DNA"/>
</dbReference>
<accession>A0ABT3ZVX2</accession>
<protein>
    <recommendedName>
        <fullName evidence="3">Lipoprotein</fullName>
    </recommendedName>
</protein>
<evidence type="ECO:0000313" key="1">
    <source>
        <dbReference type="EMBL" id="MCY1073538.1"/>
    </source>
</evidence>
<evidence type="ECO:0000313" key="2">
    <source>
        <dbReference type="Proteomes" id="UP001207654"/>
    </source>
</evidence>
<name>A0ABT3ZVX2_9BACT</name>
<comment type="caution">
    <text evidence="1">The sequence shown here is derived from an EMBL/GenBank/DDBJ whole genome shotgun (WGS) entry which is preliminary data.</text>
</comment>
<sequence length="162" mass="18554">MRIVRGFWVILLVLVGCGHTSSEQLVDRSGAEDELYAMAMRALLDDSRFSRTVFCLGLQGRPPHPAFFARFATHPARVEPQSACTGAPRELPDGREASFLPMEFEPIDWSKPERPLVRASIIVARGYEVFELEMRFARDGERWRVRHRSLKYSGCTEQAQLW</sequence>
<evidence type="ECO:0008006" key="3">
    <source>
        <dbReference type="Google" id="ProtNLM"/>
    </source>
</evidence>
<reference evidence="1 2" key="1">
    <citation type="submission" date="2022-11" db="EMBL/GenBank/DDBJ databases">
        <title>Minimal conservation of predation-associated metabolite biosynthetic gene clusters underscores biosynthetic potential of Myxococcota including descriptions for ten novel species: Archangium lansinium sp. nov., Myxococcus landrumus sp. nov., Nannocystis bai.</title>
        <authorList>
            <person name="Ahearne A."/>
            <person name="Stevens C."/>
            <person name="Phillips K."/>
        </authorList>
    </citation>
    <scope>NUCLEOTIDE SEQUENCE [LARGE SCALE GENOMIC DNA]</scope>
    <source>
        <strain evidence="1 2">MIWBW</strain>
    </source>
</reference>